<evidence type="ECO:0000259" key="2">
    <source>
        <dbReference type="Pfam" id="PF10756"/>
    </source>
</evidence>
<evidence type="ECO:0000313" key="3">
    <source>
        <dbReference type="EMBL" id="MBB4682168.1"/>
    </source>
</evidence>
<gene>
    <name evidence="3" type="ORF">HNR67_008286</name>
</gene>
<evidence type="ECO:0000256" key="1">
    <source>
        <dbReference type="SAM" id="MobiDB-lite"/>
    </source>
</evidence>
<dbReference type="Proteomes" id="UP000533598">
    <property type="component" value="Unassembled WGS sequence"/>
</dbReference>
<sequence>MSGLIFRIPTTAMIPVALLFLCATPLAFGAPGLQVIYLVPIALVLWVIRTRTVVDAEQVRIRTMFGARSIAWSEIASLRLTKRSGVKAVLADESEVTLPAVRVRDLDALAQASGGRFGESGTTEPGKTDEPR</sequence>
<keyword evidence="4" id="KW-1185">Reference proteome</keyword>
<reference evidence="3 4" key="1">
    <citation type="submission" date="2020-08" db="EMBL/GenBank/DDBJ databases">
        <title>Sequencing the genomes of 1000 actinobacteria strains.</title>
        <authorList>
            <person name="Klenk H.-P."/>
        </authorList>
    </citation>
    <scope>NUCLEOTIDE SEQUENCE [LARGE SCALE GENOMIC DNA]</scope>
    <source>
        <strain evidence="3 4">DSM 44230</strain>
    </source>
</reference>
<feature type="region of interest" description="Disordered" evidence="1">
    <location>
        <begin position="112"/>
        <end position="132"/>
    </location>
</feature>
<proteinExistence type="predicted"/>
<protein>
    <recommendedName>
        <fullName evidence="2">Low molecular weight protein antigen 6 PH domain-containing protein</fullName>
    </recommendedName>
</protein>
<organism evidence="3 4">
    <name type="scientific">Crossiella cryophila</name>
    <dbReference type="NCBI Taxonomy" id="43355"/>
    <lineage>
        <taxon>Bacteria</taxon>
        <taxon>Bacillati</taxon>
        <taxon>Actinomycetota</taxon>
        <taxon>Actinomycetes</taxon>
        <taxon>Pseudonocardiales</taxon>
        <taxon>Pseudonocardiaceae</taxon>
        <taxon>Crossiella</taxon>
    </lineage>
</organism>
<name>A0A7W7CJ48_9PSEU</name>
<dbReference type="EMBL" id="JACHMH010000001">
    <property type="protein sequence ID" value="MBB4682168.1"/>
    <property type="molecule type" value="Genomic_DNA"/>
</dbReference>
<feature type="domain" description="Low molecular weight protein antigen 6 PH" evidence="2">
    <location>
        <begin position="49"/>
        <end position="118"/>
    </location>
</feature>
<dbReference type="AlphaFoldDB" id="A0A7W7CJ48"/>
<comment type="caution">
    <text evidence="3">The sequence shown here is derived from an EMBL/GenBank/DDBJ whole genome shotgun (WGS) entry which is preliminary data.</text>
</comment>
<dbReference type="Pfam" id="PF10756">
    <property type="entry name" value="bPH_6"/>
    <property type="match status" value="1"/>
</dbReference>
<evidence type="ECO:0000313" key="4">
    <source>
        <dbReference type="Proteomes" id="UP000533598"/>
    </source>
</evidence>
<dbReference type="RefSeq" id="WP_185009257.1">
    <property type="nucleotide sequence ID" value="NZ_BAAAUI010000037.1"/>
</dbReference>
<dbReference type="InterPro" id="IPR019692">
    <property type="entry name" value="CFP-6_PH"/>
</dbReference>
<accession>A0A7W7CJ48</accession>